<protein>
    <submittedName>
        <fullName evidence="1">Uncharacterized protein</fullName>
    </submittedName>
</protein>
<proteinExistence type="predicted"/>
<gene>
    <name evidence="1" type="ORF">AACH06_14630</name>
</gene>
<dbReference type="Proteomes" id="UP001371218">
    <property type="component" value="Unassembled WGS sequence"/>
</dbReference>
<reference evidence="1 2" key="1">
    <citation type="submission" date="2024-04" db="EMBL/GenBank/DDBJ databases">
        <title>Novel species of the genus Ideonella isolated from streams.</title>
        <authorList>
            <person name="Lu H."/>
        </authorList>
    </citation>
    <scope>NUCLEOTIDE SEQUENCE [LARGE SCALE GENOMIC DNA]</scope>
    <source>
        <strain evidence="1 2">DXS29W</strain>
    </source>
</reference>
<comment type="caution">
    <text evidence="1">The sequence shown here is derived from an EMBL/GenBank/DDBJ whole genome shotgun (WGS) entry which is preliminary data.</text>
</comment>
<sequence length="92" mass="9995">MHRPLYVPHVAHGSAPWRPAEAAHPARRLAARHLRRAGVWLAWMARQLASPAARAAEASPLPEVEFSAEAGAPEGALFINGEYVGRIDVSRL</sequence>
<evidence type="ECO:0000313" key="1">
    <source>
        <dbReference type="EMBL" id="MEK8032059.1"/>
    </source>
</evidence>
<evidence type="ECO:0000313" key="2">
    <source>
        <dbReference type="Proteomes" id="UP001371218"/>
    </source>
</evidence>
<dbReference type="RefSeq" id="WP_341426471.1">
    <property type="nucleotide sequence ID" value="NZ_JBBUTG010000008.1"/>
</dbReference>
<keyword evidence="2" id="KW-1185">Reference proteome</keyword>
<organism evidence="1 2">
    <name type="scientific">Ideonella lacteola</name>
    <dbReference type="NCBI Taxonomy" id="2984193"/>
    <lineage>
        <taxon>Bacteria</taxon>
        <taxon>Pseudomonadati</taxon>
        <taxon>Pseudomonadota</taxon>
        <taxon>Betaproteobacteria</taxon>
        <taxon>Burkholderiales</taxon>
        <taxon>Sphaerotilaceae</taxon>
        <taxon>Ideonella</taxon>
    </lineage>
</organism>
<accession>A0ABU9BQN3</accession>
<name>A0ABU9BQN3_9BURK</name>
<dbReference type="EMBL" id="JBBUTG010000008">
    <property type="protein sequence ID" value="MEK8032059.1"/>
    <property type="molecule type" value="Genomic_DNA"/>
</dbReference>